<evidence type="ECO:0000259" key="2">
    <source>
        <dbReference type="SMART" id="SM00507"/>
    </source>
</evidence>
<dbReference type="InterPro" id="IPR003870">
    <property type="entry name" value="DUF222"/>
</dbReference>
<dbReference type="OrthoDB" id="5177627at2"/>
<gene>
    <name evidence="3" type="ORF">KILIM_021_00010</name>
</gene>
<feature type="non-terminal residue" evidence="3">
    <location>
        <position position="1"/>
    </location>
</feature>
<accession>K6WNS4</accession>
<protein>
    <recommendedName>
        <fullName evidence="2">HNH nuclease domain-containing protein</fullName>
    </recommendedName>
</protein>
<dbReference type="InterPro" id="IPR003615">
    <property type="entry name" value="HNH_nuc"/>
</dbReference>
<feature type="region of interest" description="Disordered" evidence="1">
    <location>
        <begin position="371"/>
        <end position="435"/>
    </location>
</feature>
<proteinExistence type="predicted"/>
<feature type="region of interest" description="Disordered" evidence="1">
    <location>
        <begin position="172"/>
        <end position="200"/>
    </location>
</feature>
<dbReference type="AlphaFoldDB" id="K6WNS4"/>
<comment type="caution">
    <text evidence="3">The sequence shown here is derived from an EMBL/GenBank/DDBJ whole genome shotgun (WGS) entry which is preliminary data.</text>
</comment>
<dbReference type="CDD" id="cd00085">
    <property type="entry name" value="HNHc"/>
    <property type="match status" value="1"/>
</dbReference>
<reference evidence="3 4" key="1">
    <citation type="submission" date="2012-08" db="EMBL/GenBank/DDBJ databases">
        <title>Whole genome shotgun sequence of Kineosphaera limosa NBRC 100340.</title>
        <authorList>
            <person name="Yoshida I."/>
            <person name="Isaki S."/>
            <person name="Hosoyama A."/>
            <person name="Tsuchikane K."/>
            <person name="Katsumata H."/>
            <person name="Ando Y."/>
            <person name="Ohji S."/>
            <person name="Hamada M."/>
            <person name="Tamura T."/>
            <person name="Yamazoe A."/>
            <person name="Yamazaki S."/>
            <person name="Fujita N."/>
        </authorList>
    </citation>
    <scope>NUCLEOTIDE SEQUENCE [LARGE SCALE GENOMIC DNA]</scope>
    <source>
        <strain evidence="3 4">NBRC 100340</strain>
    </source>
</reference>
<dbReference type="SMART" id="SM00507">
    <property type="entry name" value="HNHc"/>
    <property type="match status" value="1"/>
</dbReference>
<feature type="compositionally biased region" description="Low complexity" evidence="1">
    <location>
        <begin position="172"/>
        <end position="182"/>
    </location>
</feature>
<name>K6WNS4_9MICO</name>
<feature type="compositionally biased region" description="Low complexity" evidence="1">
    <location>
        <begin position="386"/>
        <end position="406"/>
    </location>
</feature>
<dbReference type="STRING" id="1184609.KILIM_021_00010"/>
<dbReference type="EMBL" id="BAHD01000021">
    <property type="protein sequence ID" value="GAB95461.1"/>
    <property type="molecule type" value="Genomic_DNA"/>
</dbReference>
<dbReference type="eggNOG" id="COG1403">
    <property type="taxonomic scope" value="Bacteria"/>
</dbReference>
<evidence type="ECO:0000313" key="3">
    <source>
        <dbReference type="EMBL" id="GAB95461.1"/>
    </source>
</evidence>
<keyword evidence="4" id="KW-1185">Reference proteome</keyword>
<dbReference type="Gene3D" id="1.10.30.50">
    <property type="match status" value="1"/>
</dbReference>
<sequence length="435" mass="45794">TVLDQLIGWLGEGATRKNIAEFEDVLLSQYGTQTTLEDEHEQKRANRTMSALSLNSKTGMYESKIVMDPVNEAVFSAALHALSKPHVDPDTGEHDPRTPGTRRLDALVTMATHATNPDKTVRGSGSAARIIVTIPLADLVGGLRRTSLAEQLGLFPAEAEATAGPHAGAFAATATDSDTPATCDRGNGPAGTSGHAGTNGHDQCCDQGTRAARSVGVLSSGDLGHHAIRSSDGVLDAGAIGHHTIRSSVAGCGTTRFGQVLSPADVRMLACDAQIIPAVLGTRSELLDLGHAHRLAKPGLVTALELRDKTCTYPGCRIPAAWTDKHHLIHWANGGPTTDWNMACVCRSHHTVIHRHGHIGKVTPNGVVWTRADGTPIGNHPRHNDTSPTTTGSTTAATATTTDGPSLQLGGEGRTQAQPPERKRLNSARRTITTQ</sequence>
<organism evidence="3 4">
    <name type="scientific">Kineosphaera limosa NBRC 100340</name>
    <dbReference type="NCBI Taxonomy" id="1184609"/>
    <lineage>
        <taxon>Bacteria</taxon>
        <taxon>Bacillati</taxon>
        <taxon>Actinomycetota</taxon>
        <taxon>Actinomycetes</taxon>
        <taxon>Micrococcales</taxon>
        <taxon>Dermatophilaceae</taxon>
        <taxon>Kineosphaera</taxon>
    </lineage>
</organism>
<dbReference type="RefSeq" id="WP_006591993.1">
    <property type="nucleotide sequence ID" value="NZ_BAHD01000021.1"/>
</dbReference>
<evidence type="ECO:0000313" key="4">
    <source>
        <dbReference type="Proteomes" id="UP000008366"/>
    </source>
</evidence>
<dbReference type="Pfam" id="PF02720">
    <property type="entry name" value="DUF222"/>
    <property type="match status" value="1"/>
</dbReference>
<dbReference type="Proteomes" id="UP000008366">
    <property type="component" value="Unassembled WGS sequence"/>
</dbReference>
<feature type="domain" description="HNH nuclease" evidence="2">
    <location>
        <begin position="299"/>
        <end position="351"/>
    </location>
</feature>
<evidence type="ECO:0000256" key="1">
    <source>
        <dbReference type="SAM" id="MobiDB-lite"/>
    </source>
</evidence>